<reference evidence="5" key="1">
    <citation type="submission" date="2023-05" db="EMBL/GenBank/DDBJ databases">
        <authorList>
            <person name="Huff M."/>
        </authorList>
    </citation>
    <scope>NUCLEOTIDE SEQUENCE</scope>
</reference>
<keyword evidence="3" id="KW-0687">Ribonucleoprotein</keyword>
<evidence type="ECO:0000256" key="1">
    <source>
        <dbReference type="ARBA" id="ARBA00009269"/>
    </source>
</evidence>
<dbReference type="InterPro" id="IPR009000">
    <property type="entry name" value="Transl_B-barrel_sf"/>
</dbReference>
<dbReference type="AlphaFoldDB" id="A0AAD1Z6N5"/>
<gene>
    <name evidence="5" type="ORF">FPE_LOCUS11562</name>
</gene>
<dbReference type="SUPFAM" id="SSF50447">
    <property type="entry name" value="Translation proteins"/>
    <property type="match status" value="1"/>
</dbReference>
<dbReference type="InterPro" id="IPR001780">
    <property type="entry name" value="Ribosomal_eL33"/>
</dbReference>
<dbReference type="GO" id="GO:0005840">
    <property type="term" value="C:ribosome"/>
    <property type="evidence" value="ECO:0007669"/>
    <property type="project" value="UniProtKB-KW"/>
</dbReference>
<sequence>MPSYDHHLIPSTPLQSVCSRPPYVYQRFTDGMPRHRSGTGTYLPNPKFFIREHHSSGNRRGNYNYDRNDNHGDREGNQMLILNQELLAHSYNRNQTEKSYSRSDRVASSENRADWSWRHDKVPSFQSLGVTLPPHQYENQLPEMKGRQGERVRLYLRGTILGYKRPKSNQYPNTLLIQIEGVNTTGQRSESIRQTNRCNR</sequence>
<protein>
    <submittedName>
        <fullName evidence="5">Uncharacterized protein</fullName>
    </submittedName>
</protein>
<comment type="similarity">
    <text evidence="1">Belongs to the eukaryotic ribosomal protein eL33 family.</text>
</comment>
<dbReference type="Pfam" id="PF01247">
    <property type="entry name" value="Ribosomal_L35Ae"/>
    <property type="match status" value="1"/>
</dbReference>
<keyword evidence="6" id="KW-1185">Reference proteome</keyword>
<dbReference type="EMBL" id="OU503042">
    <property type="protein sequence ID" value="CAI9764132.1"/>
    <property type="molecule type" value="Genomic_DNA"/>
</dbReference>
<evidence type="ECO:0000256" key="3">
    <source>
        <dbReference type="ARBA" id="ARBA00023274"/>
    </source>
</evidence>
<dbReference type="Proteomes" id="UP000834106">
    <property type="component" value="Chromosome 7"/>
</dbReference>
<dbReference type="InterPro" id="IPR038661">
    <property type="entry name" value="Ribosomal_eL33_sf"/>
</dbReference>
<proteinExistence type="inferred from homology"/>
<dbReference type="GO" id="GO:0003735">
    <property type="term" value="F:structural constituent of ribosome"/>
    <property type="evidence" value="ECO:0007669"/>
    <property type="project" value="InterPro"/>
</dbReference>
<name>A0AAD1Z6N5_9LAMI</name>
<dbReference type="GO" id="GO:0006412">
    <property type="term" value="P:translation"/>
    <property type="evidence" value="ECO:0007669"/>
    <property type="project" value="InterPro"/>
</dbReference>
<evidence type="ECO:0000313" key="6">
    <source>
        <dbReference type="Proteomes" id="UP000834106"/>
    </source>
</evidence>
<feature type="region of interest" description="Disordered" evidence="4">
    <location>
        <begin position="52"/>
        <end position="74"/>
    </location>
</feature>
<evidence type="ECO:0000256" key="2">
    <source>
        <dbReference type="ARBA" id="ARBA00022980"/>
    </source>
</evidence>
<organism evidence="5 6">
    <name type="scientific">Fraxinus pennsylvanica</name>
    <dbReference type="NCBI Taxonomy" id="56036"/>
    <lineage>
        <taxon>Eukaryota</taxon>
        <taxon>Viridiplantae</taxon>
        <taxon>Streptophyta</taxon>
        <taxon>Embryophyta</taxon>
        <taxon>Tracheophyta</taxon>
        <taxon>Spermatophyta</taxon>
        <taxon>Magnoliopsida</taxon>
        <taxon>eudicotyledons</taxon>
        <taxon>Gunneridae</taxon>
        <taxon>Pentapetalae</taxon>
        <taxon>asterids</taxon>
        <taxon>lamiids</taxon>
        <taxon>Lamiales</taxon>
        <taxon>Oleaceae</taxon>
        <taxon>Oleeae</taxon>
        <taxon>Fraxinus</taxon>
    </lineage>
</organism>
<evidence type="ECO:0000256" key="4">
    <source>
        <dbReference type="SAM" id="MobiDB-lite"/>
    </source>
</evidence>
<keyword evidence="2" id="KW-0689">Ribosomal protein</keyword>
<dbReference type="PANTHER" id="PTHR10902">
    <property type="entry name" value="60S RIBOSOMAL PROTEIN L35A"/>
    <property type="match status" value="1"/>
</dbReference>
<dbReference type="GO" id="GO:1990904">
    <property type="term" value="C:ribonucleoprotein complex"/>
    <property type="evidence" value="ECO:0007669"/>
    <property type="project" value="UniProtKB-KW"/>
</dbReference>
<accession>A0AAD1Z6N5</accession>
<evidence type="ECO:0000313" key="5">
    <source>
        <dbReference type="EMBL" id="CAI9764132.1"/>
    </source>
</evidence>
<dbReference type="Gene3D" id="2.40.10.190">
    <property type="entry name" value="translation elongation factor selb, chain A, domain 4"/>
    <property type="match status" value="1"/>
</dbReference>